<gene>
    <name evidence="1" type="ORF">H5410_047842</name>
</gene>
<protein>
    <submittedName>
        <fullName evidence="1">Uncharacterized protein</fullName>
    </submittedName>
</protein>
<evidence type="ECO:0000313" key="2">
    <source>
        <dbReference type="Proteomes" id="UP000824120"/>
    </source>
</evidence>
<proteinExistence type="predicted"/>
<keyword evidence="2" id="KW-1185">Reference proteome</keyword>
<organism evidence="1 2">
    <name type="scientific">Solanum commersonii</name>
    <name type="common">Commerson's wild potato</name>
    <name type="synonym">Commerson's nightshade</name>
    <dbReference type="NCBI Taxonomy" id="4109"/>
    <lineage>
        <taxon>Eukaryota</taxon>
        <taxon>Viridiplantae</taxon>
        <taxon>Streptophyta</taxon>
        <taxon>Embryophyta</taxon>
        <taxon>Tracheophyta</taxon>
        <taxon>Spermatophyta</taxon>
        <taxon>Magnoliopsida</taxon>
        <taxon>eudicotyledons</taxon>
        <taxon>Gunneridae</taxon>
        <taxon>Pentapetalae</taxon>
        <taxon>asterids</taxon>
        <taxon>lamiids</taxon>
        <taxon>Solanales</taxon>
        <taxon>Solanaceae</taxon>
        <taxon>Solanoideae</taxon>
        <taxon>Solaneae</taxon>
        <taxon>Solanum</taxon>
    </lineage>
</organism>
<dbReference type="AlphaFoldDB" id="A0A9J5XK78"/>
<comment type="caution">
    <text evidence="1">The sequence shown here is derived from an EMBL/GenBank/DDBJ whole genome shotgun (WGS) entry which is preliminary data.</text>
</comment>
<accession>A0A9J5XK78</accession>
<name>A0A9J5XK78_SOLCO</name>
<reference evidence="1 2" key="1">
    <citation type="submission" date="2020-09" db="EMBL/GenBank/DDBJ databases">
        <title>De no assembly of potato wild relative species, Solanum commersonii.</title>
        <authorList>
            <person name="Cho K."/>
        </authorList>
    </citation>
    <scope>NUCLEOTIDE SEQUENCE [LARGE SCALE GENOMIC DNA]</scope>
    <source>
        <strain evidence="1">LZ3.2</strain>
        <tissue evidence="1">Leaf</tissue>
    </source>
</reference>
<sequence>MGLEKEDTQTNVSLPPSIDQVMKHSQTTEKAFVDVPGYNMTKTKLQVFYPTFVDYSMKIQA</sequence>
<dbReference type="Proteomes" id="UP000824120">
    <property type="component" value="Chromosome 9"/>
</dbReference>
<dbReference type="EMBL" id="JACXVP010000009">
    <property type="protein sequence ID" value="KAG5587408.1"/>
    <property type="molecule type" value="Genomic_DNA"/>
</dbReference>
<evidence type="ECO:0000313" key="1">
    <source>
        <dbReference type="EMBL" id="KAG5587408.1"/>
    </source>
</evidence>